<dbReference type="eggNOG" id="COG0524">
    <property type="taxonomic scope" value="Bacteria"/>
</dbReference>
<keyword evidence="8" id="KW-1185">Reference proteome</keyword>
<dbReference type="SUPFAM" id="SSF53613">
    <property type="entry name" value="Ribokinase-like"/>
    <property type="match status" value="1"/>
</dbReference>
<evidence type="ECO:0000256" key="2">
    <source>
        <dbReference type="ARBA" id="ARBA00022679"/>
    </source>
</evidence>
<dbReference type="EMBL" id="ACJN02000001">
    <property type="protein sequence ID" value="EFI36001.1"/>
    <property type="molecule type" value="Genomic_DNA"/>
</dbReference>
<feature type="domain" description="Carbohydrate kinase PfkB" evidence="6">
    <location>
        <begin position="23"/>
        <end position="286"/>
    </location>
</feature>
<keyword evidence="2" id="KW-0808">Transferase</keyword>
<dbReference type="GO" id="GO:0016301">
    <property type="term" value="F:kinase activity"/>
    <property type="evidence" value="ECO:0007669"/>
    <property type="project" value="UniProtKB-KW"/>
</dbReference>
<sequence length="305" mass="34395">MHENAFDRVLVFGEVLFDIFPDQSRVIGGAPFNAARHLQGLGLDPFFVSRVGRDAPGEEVREQMQLWGMNRQGLQVDQDRPTGMVLVRFKGDEPYYEIKEEVAFDYIEQDQEQSSFEGRTLFYHGTLAARSSISASTLYALAQKKDQEVFCDINLRDPWWSRELVRDILSWCSYLKVNLDELEEVASILEIREEGLQARARMVQKVCGLKCLVLTMGGDGAMLFPGDREHLFAAAPKVSSFEDAVGAGDSFSAIFLMGLCRGWSWESILQRAVRIAAEVCSIKGAVPEEKDFYSRFARSVMHDGP</sequence>
<protein>
    <submittedName>
        <fullName evidence="7">PfkB domain protein</fullName>
    </submittedName>
</protein>
<name>D6SMU0_9BACT</name>
<dbReference type="PANTHER" id="PTHR43085:SF1">
    <property type="entry name" value="PSEUDOURIDINE KINASE-RELATED"/>
    <property type="match status" value="1"/>
</dbReference>
<reference evidence="7" key="1">
    <citation type="submission" date="2010-05" db="EMBL/GenBank/DDBJ databases">
        <title>The draft genome of Desulfonatronospira thiodismutans ASO3-1.</title>
        <authorList>
            <consortium name="US DOE Joint Genome Institute (JGI-PGF)"/>
            <person name="Lucas S."/>
            <person name="Copeland A."/>
            <person name="Lapidus A."/>
            <person name="Cheng J.-F."/>
            <person name="Bruce D."/>
            <person name="Goodwin L."/>
            <person name="Pitluck S."/>
            <person name="Chertkov O."/>
            <person name="Brettin T."/>
            <person name="Detter J.C."/>
            <person name="Han C."/>
            <person name="Land M.L."/>
            <person name="Hauser L."/>
            <person name="Kyrpides N."/>
            <person name="Mikhailova N."/>
            <person name="Muyzer G."/>
            <person name="Woyke T."/>
        </authorList>
    </citation>
    <scope>NUCLEOTIDE SEQUENCE [LARGE SCALE GENOMIC DNA]</scope>
    <source>
        <strain evidence="7">ASO3-1</strain>
    </source>
</reference>
<proteinExistence type="inferred from homology"/>
<evidence type="ECO:0000256" key="1">
    <source>
        <dbReference type="ARBA" id="ARBA00010688"/>
    </source>
</evidence>
<dbReference type="Pfam" id="PF00294">
    <property type="entry name" value="PfkB"/>
    <property type="match status" value="1"/>
</dbReference>
<dbReference type="PANTHER" id="PTHR43085">
    <property type="entry name" value="HEXOKINASE FAMILY MEMBER"/>
    <property type="match status" value="1"/>
</dbReference>
<dbReference type="Proteomes" id="UP000005496">
    <property type="component" value="Unassembled WGS sequence"/>
</dbReference>
<keyword evidence="4" id="KW-0418">Kinase</keyword>
<dbReference type="GO" id="GO:0005524">
    <property type="term" value="F:ATP binding"/>
    <property type="evidence" value="ECO:0007669"/>
    <property type="project" value="UniProtKB-KW"/>
</dbReference>
<comment type="caution">
    <text evidence="7">The sequence shown here is derived from an EMBL/GenBank/DDBJ whole genome shotgun (WGS) entry which is preliminary data.</text>
</comment>
<accession>D6SMU0</accession>
<dbReference type="OrthoDB" id="9779730at2"/>
<dbReference type="RefSeq" id="WP_008869129.1">
    <property type="nucleotide sequence ID" value="NZ_ACJN02000001.1"/>
</dbReference>
<dbReference type="Gene3D" id="3.40.1190.20">
    <property type="match status" value="1"/>
</dbReference>
<dbReference type="InterPro" id="IPR029056">
    <property type="entry name" value="Ribokinase-like"/>
</dbReference>
<evidence type="ECO:0000256" key="4">
    <source>
        <dbReference type="ARBA" id="ARBA00022777"/>
    </source>
</evidence>
<gene>
    <name evidence="7" type="ORF">Dthio_PD3443</name>
</gene>
<evidence type="ECO:0000256" key="5">
    <source>
        <dbReference type="ARBA" id="ARBA00022840"/>
    </source>
</evidence>
<organism evidence="7 8">
    <name type="scientific">Desulfonatronospira thiodismutans ASO3-1</name>
    <dbReference type="NCBI Taxonomy" id="555779"/>
    <lineage>
        <taxon>Bacteria</taxon>
        <taxon>Pseudomonadati</taxon>
        <taxon>Thermodesulfobacteriota</taxon>
        <taxon>Desulfovibrionia</taxon>
        <taxon>Desulfovibrionales</taxon>
        <taxon>Desulfonatronovibrionaceae</taxon>
        <taxon>Desulfonatronospira</taxon>
    </lineage>
</organism>
<evidence type="ECO:0000313" key="8">
    <source>
        <dbReference type="Proteomes" id="UP000005496"/>
    </source>
</evidence>
<dbReference type="InterPro" id="IPR011611">
    <property type="entry name" value="PfkB_dom"/>
</dbReference>
<keyword evidence="3" id="KW-0547">Nucleotide-binding</keyword>
<dbReference type="CDD" id="cd01167">
    <property type="entry name" value="bac_FRK"/>
    <property type="match status" value="1"/>
</dbReference>
<dbReference type="InterPro" id="IPR050306">
    <property type="entry name" value="PfkB_Carbo_kinase"/>
</dbReference>
<evidence type="ECO:0000259" key="6">
    <source>
        <dbReference type="Pfam" id="PF00294"/>
    </source>
</evidence>
<comment type="similarity">
    <text evidence="1">Belongs to the carbohydrate kinase PfkB family.</text>
</comment>
<keyword evidence="5" id="KW-0067">ATP-binding</keyword>
<dbReference type="AlphaFoldDB" id="D6SMU0"/>
<evidence type="ECO:0000256" key="3">
    <source>
        <dbReference type="ARBA" id="ARBA00022741"/>
    </source>
</evidence>
<evidence type="ECO:0000313" key="7">
    <source>
        <dbReference type="EMBL" id="EFI36001.1"/>
    </source>
</evidence>